<reference evidence="1" key="2">
    <citation type="journal article" date="2015" name="Fish Shellfish Immunol.">
        <title>Early steps in the European eel (Anguilla anguilla)-Vibrio vulnificus interaction in the gills: Role of the RtxA13 toxin.</title>
        <authorList>
            <person name="Callol A."/>
            <person name="Pajuelo D."/>
            <person name="Ebbesson L."/>
            <person name="Teles M."/>
            <person name="MacKenzie S."/>
            <person name="Amaro C."/>
        </authorList>
    </citation>
    <scope>NUCLEOTIDE SEQUENCE</scope>
</reference>
<proteinExistence type="predicted"/>
<dbReference type="AlphaFoldDB" id="A0A0E9SY25"/>
<organism evidence="1">
    <name type="scientific">Anguilla anguilla</name>
    <name type="common">European freshwater eel</name>
    <name type="synonym">Muraena anguilla</name>
    <dbReference type="NCBI Taxonomy" id="7936"/>
    <lineage>
        <taxon>Eukaryota</taxon>
        <taxon>Metazoa</taxon>
        <taxon>Chordata</taxon>
        <taxon>Craniata</taxon>
        <taxon>Vertebrata</taxon>
        <taxon>Euteleostomi</taxon>
        <taxon>Actinopterygii</taxon>
        <taxon>Neopterygii</taxon>
        <taxon>Teleostei</taxon>
        <taxon>Anguilliformes</taxon>
        <taxon>Anguillidae</taxon>
        <taxon>Anguilla</taxon>
    </lineage>
</organism>
<dbReference type="EMBL" id="GBXM01063012">
    <property type="protein sequence ID" value="JAH45565.1"/>
    <property type="molecule type" value="Transcribed_RNA"/>
</dbReference>
<reference evidence="1" key="1">
    <citation type="submission" date="2014-11" db="EMBL/GenBank/DDBJ databases">
        <authorList>
            <person name="Amaro Gonzalez C."/>
        </authorList>
    </citation>
    <scope>NUCLEOTIDE SEQUENCE</scope>
</reference>
<protein>
    <submittedName>
        <fullName evidence="1">Uncharacterized protein</fullName>
    </submittedName>
</protein>
<evidence type="ECO:0000313" key="1">
    <source>
        <dbReference type="EMBL" id="JAH45565.1"/>
    </source>
</evidence>
<name>A0A0E9SY25_ANGAN</name>
<accession>A0A0E9SY25</accession>
<sequence>MVTLYRKFYPYSHKESWGFEISWINIYLHLFIFKNYYSYEDDR</sequence>